<comment type="caution">
    <text evidence="4">The sequence shown here is derived from an EMBL/GenBank/DDBJ whole genome shotgun (WGS) entry which is preliminary data.</text>
</comment>
<keyword evidence="1" id="KW-0479">Metal-binding</keyword>
<feature type="domain" description="CCHC-type" evidence="3">
    <location>
        <begin position="73"/>
        <end position="88"/>
    </location>
</feature>
<dbReference type="Pfam" id="PF00098">
    <property type="entry name" value="zf-CCHC"/>
    <property type="match status" value="1"/>
</dbReference>
<reference evidence="4 5" key="1">
    <citation type="journal article" date="2022" name="Nat. Genet.">
        <title>Improved pea reference genome and pan-genome highlight genomic features and evolutionary characteristics.</title>
        <authorList>
            <person name="Yang T."/>
            <person name="Liu R."/>
            <person name="Luo Y."/>
            <person name="Hu S."/>
            <person name="Wang D."/>
            <person name="Wang C."/>
            <person name="Pandey M.K."/>
            <person name="Ge S."/>
            <person name="Xu Q."/>
            <person name="Li N."/>
            <person name="Li G."/>
            <person name="Huang Y."/>
            <person name="Saxena R.K."/>
            <person name="Ji Y."/>
            <person name="Li M."/>
            <person name="Yan X."/>
            <person name="He Y."/>
            <person name="Liu Y."/>
            <person name="Wang X."/>
            <person name="Xiang C."/>
            <person name="Varshney R.K."/>
            <person name="Ding H."/>
            <person name="Gao S."/>
            <person name="Zong X."/>
        </authorList>
    </citation>
    <scope>NUCLEOTIDE SEQUENCE [LARGE SCALE GENOMIC DNA]</scope>
    <source>
        <strain evidence="4 5">cv. Zhongwan 6</strain>
    </source>
</reference>
<feature type="compositionally biased region" description="Basic and acidic residues" evidence="2">
    <location>
        <begin position="41"/>
        <end position="53"/>
    </location>
</feature>
<dbReference type="SUPFAM" id="SSF57756">
    <property type="entry name" value="Retrovirus zinc finger-like domains"/>
    <property type="match status" value="1"/>
</dbReference>
<dbReference type="Pfam" id="PF22936">
    <property type="entry name" value="Pol_BBD"/>
    <property type="match status" value="1"/>
</dbReference>
<evidence type="ECO:0000259" key="3">
    <source>
        <dbReference type="PROSITE" id="PS50158"/>
    </source>
</evidence>
<protein>
    <recommendedName>
        <fullName evidence="3">CCHC-type domain-containing protein</fullName>
    </recommendedName>
</protein>
<keyword evidence="1" id="KW-0863">Zinc-finger</keyword>
<name>A0A9D4ZYV1_PEA</name>
<dbReference type="InterPro" id="IPR001878">
    <property type="entry name" value="Znf_CCHC"/>
</dbReference>
<dbReference type="SMART" id="SM00343">
    <property type="entry name" value="ZnF_C2HC"/>
    <property type="match status" value="1"/>
</dbReference>
<evidence type="ECO:0000313" key="5">
    <source>
        <dbReference type="Proteomes" id="UP001058974"/>
    </source>
</evidence>
<feature type="region of interest" description="Disordered" evidence="2">
    <location>
        <begin position="23"/>
        <end position="57"/>
    </location>
</feature>
<sequence>MDKSLPELLAMLRTAEQNLKSKGKSILMIGNGKRQNKRPTKRGDKGKGKEVAKPKPTVAALNPSGGITKEDTCFHCGKTGHWKRNCPKYLEDKKNGVETSTSGIFVIEINLSTSASWVLDTGCGSHICINVQGLKRSRDLAKGEVDLRVGNGAKVAALAVGTYVLTLPSGLIIQLENCYYVISQLVHGKHLPGFDICGCHPCDTSKCRVDPRNDESIFGVSKHHCSMSVSVEFPPSHWSMSGRVFFGVSKRHCSMSTSNSFPVISQCLVECPLICRHRSGVLVLFPALSAELSQVSGERGSNGEKEVLRHFLENGVQMEKGTHGVFSGERGSQWRSQVIVRRLRFKMESGVHYLAKKTTMKLSGFNRGDPGSYARKCLFGVQENEKRGNHQKVSGFKKKKKNSNKSPADKWCSGHRYPCVTIYFGIQVSISVRYSGRVFPCQTDSSFEIASLPILTGIVNYFPSECKLFVCSWYSITLHPDHLKAEAIHIDRFTVD</sequence>
<organism evidence="4 5">
    <name type="scientific">Pisum sativum</name>
    <name type="common">Garden pea</name>
    <name type="synonym">Lathyrus oleraceus</name>
    <dbReference type="NCBI Taxonomy" id="3888"/>
    <lineage>
        <taxon>Eukaryota</taxon>
        <taxon>Viridiplantae</taxon>
        <taxon>Streptophyta</taxon>
        <taxon>Embryophyta</taxon>
        <taxon>Tracheophyta</taxon>
        <taxon>Spermatophyta</taxon>
        <taxon>Magnoliopsida</taxon>
        <taxon>eudicotyledons</taxon>
        <taxon>Gunneridae</taxon>
        <taxon>Pentapetalae</taxon>
        <taxon>rosids</taxon>
        <taxon>fabids</taxon>
        <taxon>Fabales</taxon>
        <taxon>Fabaceae</taxon>
        <taxon>Papilionoideae</taxon>
        <taxon>50 kb inversion clade</taxon>
        <taxon>NPAAA clade</taxon>
        <taxon>Hologalegina</taxon>
        <taxon>IRL clade</taxon>
        <taxon>Fabeae</taxon>
        <taxon>Lathyrus</taxon>
    </lineage>
</organism>
<proteinExistence type="predicted"/>
<accession>A0A9D4ZYV1</accession>
<dbReference type="InterPro" id="IPR054722">
    <property type="entry name" value="PolX-like_BBD"/>
</dbReference>
<dbReference type="Gene3D" id="4.10.60.10">
    <property type="entry name" value="Zinc finger, CCHC-type"/>
    <property type="match status" value="1"/>
</dbReference>
<dbReference type="PROSITE" id="PS50158">
    <property type="entry name" value="ZF_CCHC"/>
    <property type="match status" value="1"/>
</dbReference>
<dbReference type="AlphaFoldDB" id="A0A9D4ZYV1"/>
<dbReference type="EMBL" id="JAMSHJ010000007">
    <property type="protein sequence ID" value="KAI5387548.1"/>
    <property type="molecule type" value="Genomic_DNA"/>
</dbReference>
<keyword evidence="5" id="KW-1185">Reference proteome</keyword>
<dbReference type="GO" id="GO:0003676">
    <property type="term" value="F:nucleic acid binding"/>
    <property type="evidence" value="ECO:0007669"/>
    <property type="project" value="InterPro"/>
</dbReference>
<keyword evidence="1" id="KW-0862">Zinc</keyword>
<dbReference type="Gramene" id="Psat07G0359600-T1">
    <property type="protein sequence ID" value="KAI5387548.1"/>
    <property type="gene ID" value="KIW84_073596"/>
</dbReference>
<dbReference type="Proteomes" id="UP001058974">
    <property type="component" value="Chromosome 7"/>
</dbReference>
<evidence type="ECO:0000256" key="2">
    <source>
        <dbReference type="SAM" id="MobiDB-lite"/>
    </source>
</evidence>
<evidence type="ECO:0000313" key="4">
    <source>
        <dbReference type="EMBL" id="KAI5387548.1"/>
    </source>
</evidence>
<evidence type="ECO:0000256" key="1">
    <source>
        <dbReference type="PROSITE-ProRule" id="PRU00047"/>
    </source>
</evidence>
<gene>
    <name evidence="4" type="ORF">KIW84_073596</name>
</gene>
<dbReference type="GO" id="GO:0008270">
    <property type="term" value="F:zinc ion binding"/>
    <property type="evidence" value="ECO:0007669"/>
    <property type="project" value="UniProtKB-KW"/>
</dbReference>
<dbReference type="InterPro" id="IPR036875">
    <property type="entry name" value="Znf_CCHC_sf"/>
</dbReference>